<protein>
    <recommendedName>
        <fullName evidence="3">Arylsulfatase</fullName>
    </recommendedName>
</protein>
<evidence type="ECO:0000313" key="1">
    <source>
        <dbReference type="EMBL" id="CAI8729318.1"/>
    </source>
</evidence>
<proteinExistence type="predicted"/>
<dbReference type="EMBL" id="OX458333">
    <property type="protein sequence ID" value="CAI8729318.1"/>
    <property type="molecule type" value="Genomic_DNA"/>
</dbReference>
<name>A0ABM9HWA3_9GAMM</name>
<organism evidence="1 2">
    <name type="scientific">Methylocaldum szegediense</name>
    <dbReference type="NCBI Taxonomy" id="73780"/>
    <lineage>
        <taxon>Bacteria</taxon>
        <taxon>Pseudomonadati</taxon>
        <taxon>Pseudomonadota</taxon>
        <taxon>Gammaproteobacteria</taxon>
        <taxon>Methylococcales</taxon>
        <taxon>Methylococcaceae</taxon>
        <taxon>Methylocaldum</taxon>
    </lineage>
</organism>
<reference evidence="1 2" key="1">
    <citation type="submission" date="2023-03" db="EMBL/GenBank/DDBJ databases">
        <authorList>
            <person name="Pearce D."/>
        </authorList>
    </citation>
    <scope>NUCLEOTIDE SEQUENCE [LARGE SCALE GENOMIC DNA]</scope>
    <source>
        <strain evidence="1">Msz</strain>
    </source>
</reference>
<sequence length="114" mass="12047">MRSDTVIPEGDQIFSFEFAPTGEPDIPTGKGVLANVKLFVDGKPVGSGDLPVTIPLSLGLAAGFSVGVDAGSPVMTDYQPPFAFTGTVKKVLVDISGEPIEDMEAKMRMYLARQ</sequence>
<accession>A0ABM9HWA3</accession>
<dbReference type="Proteomes" id="UP001162030">
    <property type="component" value="Chromosome"/>
</dbReference>
<gene>
    <name evidence="1" type="ORF">MSZNOR_0250</name>
</gene>
<evidence type="ECO:0008006" key="3">
    <source>
        <dbReference type="Google" id="ProtNLM"/>
    </source>
</evidence>
<keyword evidence="2" id="KW-1185">Reference proteome</keyword>
<evidence type="ECO:0000313" key="2">
    <source>
        <dbReference type="Proteomes" id="UP001162030"/>
    </source>
</evidence>